<comment type="similarity">
    <text evidence="2">Belongs to the GLUTAMINE DUMPER 1 (TC 9.B.60) family.</text>
</comment>
<dbReference type="GO" id="GO:0016020">
    <property type="term" value="C:membrane"/>
    <property type="evidence" value="ECO:0007669"/>
    <property type="project" value="UniProtKB-SubCell"/>
</dbReference>
<dbReference type="Proteomes" id="UP000834106">
    <property type="component" value="Chromosome 12"/>
</dbReference>
<evidence type="ECO:0000256" key="9">
    <source>
        <dbReference type="SAM" id="Phobius"/>
    </source>
</evidence>
<keyword evidence="11" id="KW-1185">Reference proteome</keyword>
<keyword evidence="5" id="KW-0029">Amino-acid transport</keyword>
<gene>
    <name evidence="10" type="ORF">FPE_LOCUS19741</name>
</gene>
<protein>
    <submittedName>
        <fullName evidence="10">Uncharacterized protein</fullName>
    </submittedName>
</protein>
<accession>A0AAD1ZQH0</accession>
<evidence type="ECO:0000256" key="5">
    <source>
        <dbReference type="ARBA" id="ARBA00022970"/>
    </source>
</evidence>
<keyword evidence="6 9" id="KW-1133">Transmembrane helix</keyword>
<evidence type="ECO:0000256" key="1">
    <source>
        <dbReference type="ARBA" id="ARBA00004167"/>
    </source>
</evidence>
<dbReference type="PANTHER" id="PTHR33228">
    <property type="entry name" value="PROTEIN GLUTAMINE DUMPER 4-RELATED"/>
    <property type="match status" value="1"/>
</dbReference>
<comment type="subcellular location">
    <subcellularLocation>
        <location evidence="1">Membrane</location>
        <topology evidence="1">Single-pass membrane protein</topology>
    </subcellularLocation>
</comment>
<evidence type="ECO:0000313" key="11">
    <source>
        <dbReference type="Proteomes" id="UP000834106"/>
    </source>
</evidence>
<evidence type="ECO:0000313" key="10">
    <source>
        <dbReference type="EMBL" id="CAI9772311.1"/>
    </source>
</evidence>
<feature type="transmembrane region" description="Helical" evidence="9">
    <location>
        <begin position="44"/>
        <end position="64"/>
    </location>
</feature>
<feature type="region of interest" description="Disordered" evidence="8">
    <location>
        <begin position="76"/>
        <end position="99"/>
    </location>
</feature>
<organism evidence="10 11">
    <name type="scientific">Fraxinus pennsylvanica</name>
    <dbReference type="NCBI Taxonomy" id="56036"/>
    <lineage>
        <taxon>Eukaryota</taxon>
        <taxon>Viridiplantae</taxon>
        <taxon>Streptophyta</taxon>
        <taxon>Embryophyta</taxon>
        <taxon>Tracheophyta</taxon>
        <taxon>Spermatophyta</taxon>
        <taxon>Magnoliopsida</taxon>
        <taxon>eudicotyledons</taxon>
        <taxon>Gunneridae</taxon>
        <taxon>Pentapetalae</taxon>
        <taxon>asterids</taxon>
        <taxon>lamiids</taxon>
        <taxon>Lamiales</taxon>
        <taxon>Oleaceae</taxon>
        <taxon>Oleeae</taxon>
        <taxon>Fraxinus</taxon>
    </lineage>
</organism>
<evidence type="ECO:0000256" key="4">
    <source>
        <dbReference type="ARBA" id="ARBA00022692"/>
    </source>
</evidence>
<dbReference type="AlphaFoldDB" id="A0AAD1ZQH0"/>
<dbReference type="GO" id="GO:0080143">
    <property type="term" value="P:regulation of amino acid export"/>
    <property type="evidence" value="ECO:0007669"/>
    <property type="project" value="InterPro"/>
</dbReference>
<sequence>MITGGTLRTTPSSMTTPPPKPPFSPPPPAVATIQHSPWHSPAPYLFGGLATMLGLIAFALWVLACSYWKLSGRMNTAEGQGGEGDMEAGDDKNGGGAVKRPLPVLEEKIVVIMAGDEKPTFLATPTFTTNKVFWKE</sequence>
<keyword evidence="7 9" id="KW-0472">Membrane</keyword>
<dbReference type="EMBL" id="OU503047">
    <property type="protein sequence ID" value="CAI9772311.1"/>
    <property type="molecule type" value="Genomic_DNA"/>
</dbReference>
<evidence type="ECO:0000256" key="2">
    <source>
        <dbReference type="ARBA" id="ARBA00009977"/>
    </source>
</evidence>
<dbReference type="PANTHER" id="PTHR33228:SF77">
    <property type="entry name" value="PROTEIN GLUTAMINE DUMPER 2"/>
    <property type="match status" value="1"/>
</dbReference>
<dbReference type="InterPro" id="IPR040359">
    <property type="entry name" value="GDU"/>
</dbReference>
<reference evidence="10" key="1">
    <citation type="submission" date="2023-05" db="EMBL/GenBank/DDBJ databases">
        <authorList>
            <person name="Huff M."/>
        </authorList>
    </citation>
    <scope>NUCLEOTIDE SEQUENCE</scope>
</reference>
<name>A0AAD1ZQH0_9LAMI</name>
<evidence type="ECO:0000256" key="3">
    <source>
        <dbReference type="ARBA" id="ARBA00022448"/>
    </source>
</evidence>
<keyword evidence="3" id="KW-0813">Transport</keyword>
<feature type="region of interest" description="Disordered" evidence="8">
    <location>
        <begin position="1"/>
        <end position="30"/>
    </location>
</feature>
<evidence type="ECO:0000256" key="6">
    <source>
        <dbReference type="ARBA" id="ARBA00022989"/>
    </source>
</evidence>
<dbReference type="GO" id="GO:0006865">
    <property type="term" value="P:amino acid transport"/>
    <property type="evidence" value="ECO:0007669"/>
    <property type="project" value="UniProtKB-KW"/>
</dbReference>
<keyword evidence="4 9" id="KW-0812">Transmembrane</keyword>
<evidence type="ECO:0000256" key="8">
    <source>
        <dbReference type="SAM" id="MobiDB-lite"/>
    </source>
</evidence>
<evidence type="ECO:0000256" key="7">
    <source>
        <dbReference type="ARBA" id="ARBA00023136"/>
    </source>
</evidence>
<proteinExistence type="inferred from homology"/>
<feature type="compositionally biased region" description="Pro residues" evidence="8">
    <location>
        <begin position="16"/>
        <end position="29"/>
    </location>
</feature>